<proteinExistence type="predicted"/>
<dbReference type="CDD" id="cd00198">
    <property type="entry name" value="vWFA"/>
    <property type="match status" value="1"/>
</dbReference>
<organism evidence="2 3">
    <name type="scientific">Enterococcus lacertideformus</name>
    <dbReference type="NCBI Taxonomy" id="2771493"/>
    <lineage>
        <taxon>Bacteria</taxon>
        <taxon>Bacillati</taxon>
        <taxon>Bacillota</taxon>
        <taxon>Bacilli</taxon>
        <taxon>Lactobacillales</taxon>
        <taxon>Enterococcaceae</taxon>
        <taxon>Enterococcus</taxon>
    </lineage>
</organism>
<dbReference type="InterPro" id="IPR049319">
    <property type="entry name" value="GBS104-like_Ig"/>
</dbReference>
<dbReference type="InterPro" id="IPR036465">
    <property type="entry name" value="vWFA_dom_sf"/>
</dbReference>
<evidence type="ECO:0000313" key="2">
    <source>
        <dbReference type="EMBL" id="MBF8808242.1"/>
    </source>
</evidence>
<dbReference type="Gene3D" id="2.60.40.2110">
    <property type="match status" value="1"/>
</dbReference>
<gene>
    <name evidence="2" type="ORF">IC227_07930</name>
</gene>
<evidence type="ECO:0000259" key="1">
    <source>
        <dbReference type="PROSITE" id="PS50234"/>
    </source>
</evidence>
<dbReference type="Proteomes" id="UP000637757">
    <property type="component" value="Unassembled WGS sequence"/>
</dbReference>
<protein>
    <submittedName>
        <fullName evidence="2">VWA domain-containing protein</fullName>
    </submittedName>
</protein>
<sequence>MKDNHLSGSASEIIRNYDYGNLIQKPEAQDEVQMFSITGDPMNFASGYHEYGSGERGRVNTKKTVSPTEKDNIFQIQLDTIGDAIRPIPKLDIVLVLDKSSSMNDDTVPESTRWRDLKEAVEVFADKMLMDYQDVQIGMAAFGSYQSGLLESNRPYGEIASFSNLGSGTSMPENMTGFTTDKSRLMSHSIINTADAPTSSGTPTFLGVDAGLKLLTTSEYGARPDAEKVLITITDGVPTFRHRSGYMTSNTPLDTSLGYLTKSRVNNGQVLRMTATNSLTIYDGNGTTDYSQDTLDFINMRYGQFTSSNINRYAVGFHTGDTANAVVSALGQDGTFRASSVQDLISALDSALSPLISTISNGLITDPLSEFVNLIPNSIHYSALSLDGENLTEIKPSDPNYPNYAQAISNDSNNEKLIFGNVSLGSVNNVRQGFRVIYQVEIDENYHDGAFYPTNKTTYLTNDNGTNFYYAVPSVKKIFHRLLQKTLR</sequence>
<comment type="caution">
    <text evidence="2">The sequence shown here is derived from an EMBL/GenBank/DDBJ whole genome shotgun (WGS) entry which is preliminary data.</text>
</comment>
<reference evidence="2" key="1">
    <citation type="submission" date="2020-09" db="EMBL/GenBank/DDBJ databases">
        <title>Genomic insights into the novelty and pathogenicity of a unique biofilm-forming Enterococcus sp. bacteria (Enterococcus lacertideformus) identified in reptiles.</title>
        <authorList>
            <person name="Agius J.E."/>
            <person name="Phalen D.N."/>
            <person name="Rose K."/>
            <person name="Eden J.-S."/>
        </authorList>
    </citation>
    <scope>NUCLEOTIDE SEQUENCE</scope>
    <source>
        <strain evidence="2">PHRS 0518</strain>
    </source>
</reference>
<accession>A0A931B2W6</accession>
<dbReference type="Pfam" id="PF21426">
    <property type="entry name" value="GBS104-like_Ig"/>
    <property type="match status" value="1"/>
</dbReference>
<dbReference type="AlphaFoldDB" id="A0A931B2W6"/>
<dbReference type="SMART" id="SM00327">
    <property type="entry name" value="VWA"/>
    <property type="match status" value="1"/>
</dbReference>
<name>A0A931B2W6_9ENTE</name>
<evidence type="ECO:0000313" key="3">
    <source>
        <dbReference type="Proteomes" id="UP000637757"/>
    </source>
</evidence>
<dbReference type="PROSITE" id="PS50234">
    <property type="entry name" value="VWFA"/>
    <property type="match status" value="1"/>
</dbReference>
<feature type="domain" description="VWFA" evidence="1">
    <location>
        <begin position="92"/>
        <end position="236"/>
    </location>
</feature>
<dbReference type="InterPro" id="IPR002035">
    <property type="entry name" value="VWF_A"/>
</dbReference>
<dbReference type="Gene3D" id="3.40.50.410">
    <property type="entry name" value="von Willebrand factor, type A domain"/>
    <property type="match status" value="1"/>
</dbReference>
<dbReference type="EMBL" id="JADAKE010000017">
    <property type="protein sequence ID" value="MBF8808242.1"/>
    <property type="molecule type" value="Genomic_DNA"/>
</dbReference>
<dbReference type="Pfam" id="PF00092">
    <property type="entry name" value="VWA"/>
    <property type="match status" value="1"/>
</dbReference>
<dbReference type="SUPFAM" id="SSF53300">
    <property type="entry name" value="vWA-like"/>
    <property type="match status" value="1"/>
</dbReference>
<keyword evidence="3" id="KW-1185">Reference proteome</keyword>